<accession>A0A6C0IST0</accession>
<name>A0A6C0IST0_9ZZZZ</name>
<organism evidence="1">
    <name type="scientific">viral metagenome</name>
    <dbReference type="NCBI Taxonomy" id="1070528"/>
    <lineage>
        <taxon>unclassified sequences</taxon>
        <taxon>metagenomes</taxon>
        <taxon>organismal metagenomes</taxon>
    </lineage>
</organism>
<sequence>MSTTTRITFSHIRDTIRHLGHNNRPVLGRWALNTDSHIERVVRHANEDHGGTCGFSENIPIVQKRRLNKNDVLEFDYAFMLLNTPN</sequence>
<evidence type="ECO:0000313" key="1">
    <source>
        <dbReference type="EMBL" id="QHT95575.1"/>
    </source>
</evidence>
<reference evidence="1" key="1">
    <citation type="journal article" date="2020" name="Nature">
        <title>Giant virus diversity and host interactions through global metagenomics.</title>
        <authorList>
            <person name="Schulz F."/>
            <person name="Roux S."/>
            <person name="Paez-Espino D."/>
            <person name="Jungbluth S."/>
            <person name="Walsh D.A."/>
            <person name="Denef V.J."/>
            <person name="McMahon K.D."/>
            <person name="Konstantinidis K.T."/>
            <person name="Eloe-Fadrosh E.A."/>
            <person name="Kyrpides N.C."/>
            <person name="Woyke T."/>
        </authorList>
    </citation>
    <scope>NUCLEOTIDE SEQUENCE</scope>
    <source>
        <strain evidence="1">GVMAG-M-3300024261-8</strain>
    </source>
</reference>
<protein>
    <submittedName>
        <fullName evidence="1">Uncharacterized protein</fullName>
    </submittedName>
</protein>
<proteinExistence type="predicted"/>
<dbReference type="AlphaFoldDB" id="A0A6C0IST0"/>
<dbReference type="EMBL" id="MN740241">
    <property type="protein sequence ID" value="QHT95575.1"/>
    <property type="molecule type" value="Genomic_DNA"/>
</dbReference>